<protein>
    <submittedName>
        <fullName evidence="2">Uncharacterized protein</fullName>
    </submittedName>
</protein>
<dbReference type="GeneID" id="85315777"/>
<evidence type="ECO:0000256" key="1">
    <source>
        <dbReference type="SAM" id="MobiDB-lite"/>
    </source>
</evidence>
<evidence type="ECO:0000313" key="3">
    <source>
        <dbReference type="Proteomes" id="UP001244011"/>
    </source>
</evidence>
<dbReference type="RefSeq" id="XP_060278349.1">
    <property type="nucleotide sequence ID" value="XM_060432590.1"/>
</dbReference>
<evidence type="ECO:0000313" key="2">
    <source>
        <dbReference type="EMBL" id="KAK1762136.1"/>
    </source>
</evidence>
<keyword evidence="3" id="KW-1185">Reference proteome</keyword>
<dbReference type="AlphaFoldDB" id="A0AAJ0BPX4"/>
<comment type="caution">
    <text evidence="2">The sequence shown here is derived from an EMBL/GenBank/DDBJ whole genome shotgun (WGS) entry which is preliminary data.</text>
</comment>
<dbReference type="EMBL" id="MU839042">
    <property type="protein sequence ID" value="KAK1762136.1"/>
    <property type="molecule type" value="Genomic_DNA"/>
</dbReference>
<gene>
    <name evidence="2" type="ORF">QBC33DRAFT_614516</name>
</gene>
<feature type="compositionally biased region" description="Basic and acidic residues" evidence="1">
    <location>
        <begin position="125"/>
        <end position="146"/>
    </location>
</feature>
<feature type="region of interest" description="Disordered" evidence="1">
    <location>
        <begin position="125"/>
        <end position="167"/>
    </location>
</feature>
<dbReference type="Proteomes" id="UP001244011">
    <property type="component" value="Unassembled WGS sequence"/>
</dbReference>
<proteinExistence type="predicted"/>
<sequence length="367" mass="41737">MALLSFRCRNSADLERLSEEQKGLRVTSQLNEKELNSPASGWTYRHLIAYHLLTSPAKPYLTIFKTDHDNECPVCKPHKPCRQRLDGVLTDDPCPRNLFQCTESELMRLPNGAFWVALARATRPEPLGDERSHPQRERKPVVRNDQMDSSTVIPGSSSPTMPSSSEFEVSLNIDGIDEDEHEARRRKPEEVTVHLVICFLQLFLNLWLVQDPHGTTEVRPRIECRRSEIRTGAGSVLAEDDGGICTMVRKAGGWAMKHPFLALLEAKRAFKQIYFDEHTGEGKPIASNETLAQCLGEAVVTWRANPDYSQQDIFMIAATNSFLRFMHFRRNALCHILALLRWHDAHSTLELSEGQEDTDDSMEEDIE</sequence>
<feature type="compositionally biased region" description="Low complexity" evidence="1">
    <location>
        <begin position="154"/>
        <end position="165"/>
    </location>
</feature>
<name>A0AAJ0BPX4_9PEZI</name>
<accession>A0AAJ0BPX4</accession>
<organism evidence="2 3">
    <name type="scientific">Phialemonium atrogriseum</name>
    <dbReference type="NCBI Taxonomy" id="1093897"/>
    <lineage>
        <taxon>Eukaryota</taxon>
        <taxon>Fungi</taxon>
        <taxon>Dikarya</taxon>
        <taxon>Ascomycota</taxon>
        <taxon>Pezizomycotina</taxon>
        <taxon>Sordariomycetes</taxon>
        <taxon>Sordariomycetidae</taxon>
        <taxon>Cephalothecales</taxon>
        <taxon>Cephalothecaceae</taxon>
        <taxon>Phialemonium</taxon>
    </lineage>
</organism>
<reference evidence="2" key="1">
    <citation type="submission" date="2023-06" db="EMBL/GenBank/DDBJ databases">
        <title>Genome-scale phylogeny and comparative genomics of the fungal order Sordariales.</title>
        <authorList>
            <consortium name="Lawrence Berkeley National Laboratory"/>
            <person name="Hensen N."/>
            <person name="Bonometti L."/>
            <person name="Westerberg I."/>
            <person name="Brannstrom I.O."/>
            <person name="Guillou S."/>
            <person name="Cros-Aarteil S."/>
            <person name="Calhoun S."/>
            <person name="Haridas S."/>
            <person name="Kuo A."/>
            <person name="Mondo S."/>
            <person name="Pangilinan J."/>
            <person name="Riley R."/>
            <person name="Labutti K."/>
            <person name="Andreopoulos B."/>
            <person name="Lipzen A."/>
            <person name="Chen C."/>
            <person name="Yanf M."/>
            <person name="Daum C."/>
            <person name="Ng V."/>
            <person name="Clum A."/>
            <person name="Steindorff A."/>
            <person name="Ohm R."/>
            <person name="Martin F."/>
            <person name="Silar P."/>
            <person name="Natvig D."/>
            <person name="Lalanne C."/>
            <person name="Gautier V."/>
            <person name="Ament-Velasquez S.L."/>
            <person name="Kruys A."/>
            <person name="Hutchinson M.I."/>
            <person name="Powell A.J."/>
            <person name="Barry K."/>
            <person name="Miller A.N."/>
            <person name="Grigoriev I.V."/>
            <person name="Debuchy R."/>
            <person name="Gladieux P."/>
            <person name="Thoren M.H."/>
            <person name="Johannesson H."/>
        </authorList>
    </citation>
    <scope>NUCLEOTIDE SEQUENCE</scope>
    <source>
        <strain evidence="2">8032-3</strain>
    </source>
</reference>